<evidence type="ECO:0000313" key="1">
    <source>
        <dbReference type="EMBL" id="OGH67887.1"/>
    </source>
</evidence>
<reference evidence="1 2" key="1">
    <citation type="journal article" date="2016" name="Nat. Commun.">
        <title>Thousands of microbial genomes shed light on interconnected biogeochemical processes in an aquifer system.</title>
        <authorList>
            <person name="Anantharaman K."/>
            <person name="Brown C.T."/>
            <person name="Hug L.A."/>
            <person name="Sharon I."/>
            <person name="Castelle C.J."/>
            <person name="Probst A.J."/>
            <person name="Thomas B.C."/>
            <person name="Singh A."/>
            <person name="Wilkins M.J."/>
            <person name="Karaoz U."/>
            <person name="Brodie E.L."/>
            <person name="Williams K.H."/>
            <person name="Hubbard S.S."/>
            <person name="Banfield J.F."/>
        </authorList>
    </citation>
    <scope>NUCLEOTIDE SEQUENCE [LARGE SCALE GENOMIC DNA]</scope>
</reference>
<gene>
    <name evidence="1" type="ORF">A3J66_02550</name>
</gene>
<evidence type="ECO:0000313" key="2">
    <source>
        <dbReference type="Proteomes" id="UP000176282"/>
    </source>
</evidence>
<dbReference type="STRING" id="1798680.A3J66_02550"/>
<dbReference type="AlphaFoldDB" id="A0A1F6M8C3"/>
<comment type="caution">
    <text evidence="1">The sequence shown here is derived from an EMBL/GenBank/DDBJ whole genome shotgun (WGS) entry which is preliminary data.</text>
</comment>
<accession>A0A1F6M8C3</accession>
<proteinExistence type="predicted"/>
<dbReference type="EMBL" id="MFQB01000022">
    <property type="protein sequence ID" value="OGH67887.1"/>
    <property type="molecule type" value="Genomic_DNA"/>
</dbReference>
<protein>
    <recommendedName>
        <fullName evidence="3">NGG1p interacting factor NIF3</fullName>
    </recommendedName>
</protein>
<evidence type="ECO:0008006" key="3">
    <source>
        <dbReference type="Google" id="ProtNLM"/>
    </source>
</evidence>
<organism evidence="1 2">
    <name type="scientific">Candidatus Magasanikbacteria bacterium RIFCSPHIGHO2_02_FULL_47_14</name>
    <dbReference type="NCBI Taxonomy" id="1798680"/>
    <lineage>
        <taxon>Bacteria</taxon>
        <taxon>Candidatus Magasanikiibacteriota</taxon>
    </lineage>
</organism>
<sequence length="320" mass="35887">MAVKQIFELGLKLGMEADPRGKKIIDRYLGRQQKEYDDLKPSDKKYFDKDRLTNPYPDCAIHVDNGKKNVKRVLAGIDITAAEILLASQLNERGQAIDLVISHHPVGKALMNLQDVMELTADVYEQEGVPVHVAEKIMEERRKEVGRGVHPLNHFQAIDTAKILGINFMSTHTITDNMVDKFIRDILKKTKPEVIKEVISTLLSIPEYDYANHLGAGPRIVSGAPYHRVGRYMVEMTGGTNPSSKVYQQLSNYGISTIVAMHMKDDSMLKAGEHHMNVILSGHMSSDSLGMNLYLDELEKRGIEVVPCGGLIRVSRNKKK</sequence>
<name>A0A1F6M8C3_9BACT</name>
<dbReference type="Proteomes" id="UP000176282">
    <property type="component" value="Unassembled WGS sequence"/>
</dbReference>